<sequence length="197" mass="19844">MRRPDQLALTDAATGRVSMPFLPTVAVVAVLGLASLYCPSSQPPSPEARAELTAPAAPSATAFARPMPVSSPIRRPASLAFAEIYPAGTPSVTPPARPALAGRTNAHIAVVGRHPCPGRRCPEVPQRGTDPLAAGRAEAAESEEAALLPPAALPFAASVVETLAPAARAVGDAAGLVRDGAAAVQGSVALVVADCLR</sequence>
<evidence type="ECO:0000313" key="1">
    <source>
        <dbReference type="EMBL" id="SFL53476.1"/>
    </source>
</evidence>
<name>A0A1I4II75_9HYPH</name>
<organism evidence="1 2">
    <name type="scientific">Methylobacterium pseudosasicola</name>
    <dbReference type="NCBI Taxonomy" id="582667"/>
    <lineage>
        <taxon>Bacteria</taxon>
        <taxon>Pseudomonadati</taxon>
        <taxon>Pseudomonadota</taxon>
        <taxon>Alphaproteobacteria</taxon>
        <taxon>Hyphomicrobiales</taxon>
        <taxon>Methylobacteriaceae</taxon>
        <taxon>Methylobacterium</taxon>
    </lineage>
</organism>
<dbReference type="RefSeq" id="WP_092038941.1">
    <property type="nucleotide sequence ID" value="NZ_FOTK01000006.1"/>
</dbReference>
<reference evidence="2" key="1">
    <citation type="submission" date="2016-10" db="EMBL/GenBank/DDBJ databases">
        <authorList>
            <person name="Varghese N."/>
            <person name="Submissions S."/>
        </authorList>
    </citation>
    <scope>NUCLEOTIDE SEQUENCE [LARGE SCALE GENOMIC DNA]</scope>
    <source>
        <strain evidence="2">BL36</strain>
    </source>
</reference>
<proteinExistence type="predicted"/>
<protein>
    <submittedName>
        <fullName evidence="1">Uncharacterized protein</fullName>
    </submittedName>
</protein>
<dbReference type="EMBL" id="FOTK01000006">
    <property type="protein sequence ID" value="SFL53476.1"/>
    <property type="molecule type" value="Genomic_DNA"/>
</dbReference>
<dbReference type="Proteomes" id="UP000199048">
    <property type="component" value="Unassembled WGS sequence"/>
</dbReference>
<dbReference type="OrthoDB" id="7993519at2"/>
<dbReference type="STRING" id="582667.SAMN05192568_1006135"/>
<evidence type="ECO:0000313" key="2">
    <source>
        <dbReference type="Proteomes" id="UP000199048"/>
    </source>
</evidence>
<accession>A0A1I4II75</accession>
<dbReference type="AlphaFoldDB" id="A0A1I4II75"/>
<gene>
    <name evidence="1" type="ORF">SAMN05192568_1006135</name>
</gene>
<keyword evidence="2" id="KW-1185">Reference proteome</keyword>